<dbReference type="RefSeq" id="WP_097770012.1">
    <property type="nucleotide sequence ID" value="NZ_NOUW01000006.1"/>
</dbReference>
<dbReference type="EMBL" id="NOUW01000006">
    <property type="protein sequence ID" value="PDX90623.1"/>
    <property type="molecule type" value="Genomic_DNA"/>
</dbReference>
<comment type="caution">
    <text evidence="2">The sequence shown here is derived from an EMBL/GenBank/DDBJ whole genome shotgun (WGS) entry which is preliminary data.</text>
</comment>
<evidence type="ECO:0000313" key="3">
    <source>
        <dbReference type="Proteomes" id="UP000220438"/>
    </source>
</evidence>
<sequence>MTLDVLDETTLARLGQIGVWVSLYWDEPYNTLQSSLLEVRPTRENLSLLREGRWLRRSDSNVPMRICHRSNENEGANLVCTLYPATWILSKRVSTEVVKNENAEAAMRRLVAAAAPWPRLELGELVGFDTHYTAQTSGGSVLGYLTTIGAACDLGFRIVLSGKNADKKLRFEVYRPTADPNNRFSTKWGSLTGASWAFGDNDYCNVAVVQGAGEGANRATVTVGLTDAAGADRRELYVDARDVQPDEEKGETNTSPDYLQRLMDRGTNKLLEQLRTGSIEVSLDADLSPGDVAICTLPELGYKATVRVADVITQSQSDGTTRTLRLGTPVWHRL</sequence>
<feature type="domain" description="Gp28/Gp37-like" evidence="1">
    <location>
        <begin position="3"/>
        <end position="328"/>
    </location>
</feature>
<reference evidence="2 3" key="1">
    <citation type="journal article" date="2017" name="Front. Microbiol.">
        <title>New Insights into the Diversity of the Genus Faecalibacterium.</title>
        <authorList>
            <person name="Benevides L."/>
            <person name="Burman S."/>
            <person name="Martin R."/>
            <person name="Robert V."/>
            <person name="Thomas M."/>
            <person name="Miquel S."/>
            <person name="Chain F."/>
            <person name="Sokol H."/>
            <person name="Bermudez-Humaran L.G."/>
            <person name="Morrison M."/>
            <person name="Langella P."/>
            <person name="Azevedo V.A."/>
            <person name="Chatel J.M."/>
            <person name="Soares S."/>
        </authorList>
    </citation>
    <scope>NUCLEOTIDE SEQUENCE [LARGE SCALE GENOMIC DNA]</scope>
    <source>
        <strain evidence="2 3">AHMP21</strain>
    </source>
</reference>
<dbReference type="AlphaFoldDB" id="A0A2A7BGX4"/>
<proteinExistence type="predicted"/>
<accession>A0A2A7BGX4</accession>
<evidence type="ECO:0000313" key="2">
    <source>
        <dbReference type="EMBL" id="PDX90623.1"/>
    </source>
</evidence>
<organism evidence="2 3">
    <name type="scientific">Faecalibacterium prausnitzii</name>
    <dbReference type="NCBI Taxonomy" id="853"/>
    <lineage>
        <taxon>Bacteria</taxon>
        <taxon>Bacillati</taxon>
        <taxon>Bacillota</taxon>
        <taxon>Clostridia</taxon>
        <taxon>Eubacteriales</taxon>
        <taxon>Oscillospiraceae</taxon>
        <taxon>Faecalibacterium</taxon>
    </lineage>
</organism>
<dbReference type="Pfam" id="PF14594">
    <property type="entry name" value="Sipho_Gp37"/>
    <property type="match status" value="1"/>
</dbReference>
<protein>
    <recommendedName>
        <fullName evidence="1">Gp28/Gp37-like domain-containing protein</fullName>
    </recommendedName>
</protein>
<dbReference type="InterPro" id="IPR029432">
    <property type="entry name" value="Gp28/Gp37-like_dom"/>
</dbReference>
<name>A0A2A7BGX4_9FIRM</name>
<evidence type="ECO:0000259" key="1">
    <source>
        <dbReference type="Pfam" id="PF14594"/>
    </source>
</evidence>
<dbReference type="Proteomes" id="UP000220438">
    <property type="component" value="Unassembled WGS sequence"/>
</dbReference>
<gene>
    <name evidence="2" type="ORF">CHR61_01750</name>
</gene>